<proteinExistence type="predicted"/>
<dbReference type="PANTHER" id="PTHR33240">
    <property type="entry name" value="OS08G0508500 PROTEIN"/>
    <property type="match status" value="1"/>
</dbReference>
<evidence type="ECO:0000256" key="1">
    <source>
        <dbReference type="SAM" id="MobiDB-lite"/>
    </source>
</evidence>
<dbReference type="Proteomes" id="UP001187192">
    <property type="component" value="Unassembled WGS sequence"/>
</dbReference>
<dbReference type="PANTHER" id="PTHR33240:SF15">
    <property type="entry name" value="GAG-PRO-LIKE PROTEIN"/>
    <property type="match status" value="1"/>
</dbReference>
<evidence type="ECO:0008006" key="4">
    <source>
        <dbReference type="Google" id="ProtNLM"/>
    </source>
</evidence>
<dbReference type="EMBL" id="BTGU01000749">
    <property type="protein sequence ID" value="GMN69014.1"/>
    <property type="molecule type" value="Genomic_DNA"/>
</dbReference>
<evidence type="ECO:0000313" key="3">
    <source>
        <dbReference type="Proteomes" id="UP001187192"/>
    </source>
</evidence>
<dbReference type="AlphaFoldDB" id="A0AA88EHX8"/>
<organism evidence="2 3">
    <name type="scientific">Ficus carica</name>
    <name type="common">Common fig</name>
    <dbReference type="NCBI Taxonomy" id="3494"/>
    <lineage>
        <taxon>Eukaryota</taxon>
        <taxon>Viridiplantae</taxon>
        <taxon>Streptophyta</taxon>
        <taxon>Embryophyta</taxon>
        <taxon>Tracheophyta</taxon>
        <taxon>Spermatophyta</taxon>
        <taxon>Magnoliopsida</taxon>
        <taxon>eudicotyledons</taxon>
        <taxon>Gunneridae</taxon>
        <taxon>Pentapetalae</taxon>
        <taxon>rosids</taxon>
        <taxon>fabids</taxon>
        <taxon>Rosales</taxon>
        <taxon>Moraceae</taxon>
        <taxon>Ficeae</taxon>
        <taxon>Ficus</taxon>
    </lineage>
</organism>
<evidence type="ECO:0000313" key="2">
    <source>
        <dbReference type="EMBL" id="GMN69014.1"/>
    </source>
</evidence>
<reference evidence="2" key="1">
    <citation type="submission" date="2023-07" db="EMBL/GenBank/DDBJ databases">
        <title>draft genome sequence of fig (Ficus carica).</title>
        <authorList>
            <person name="Takahashi T."/>
            <person name="Nishimura K."/>
        </authorList>
    </citation>
    <scope>NUCLEOTIDE SEQUENCE</scope>
</reference>
<accession>A0AA88EHX8</accession>
<sequence>MSHRHPPPPTLTKVAPAGAGGTPPEGTCYLTRDMWHQPIGSIAPAGLRPTHPLGALASKCPRHTQHRCPPHSEVLLLLQVINGGTTGLAVPGHSTTLGVAAGFVFGINILALEGGPRAFPITTTPKYAFYRRPTTGKMDERVEPEIQEENPAATGSQSTRRPLRRRGVGAQRRPTQAEILAGNVQSLTQTVQVLMEAFRESRNVPPPPRRRAPPVSSTRPLSLRLPDHPGRRADLGISRPRATDEATGYIARTLNGSPEMRKSRVGDDPDPRRIETVNVRGSTTSVFDWLGGIAIYRRLGRERSVDQPAKEEDHNQSRLDHLQRQLDQLVGQQYGIDPTGAVDPPFTSTIMAAPYPARFKMPSMASFDVVPKADPRVVQLFQTAGRRLCDGVPWVQPRKLGASHIFGIKQGETETLKKYLERFDKAIVQVEDCMDDTLIQAFREGVVDPHLVWTLVYDRPPTFAHLRGIAWRHAEADEYVNSRGLGAREQPRLPGRKSDRNHPDHGRQEKGKAVAVDNRAETHSGPKTPAGRFRQYTHLVTTIDHVLNQVSSRGLLRDPPPIRADRARRNQNKWPPKGVRGENITPAGQTNRASSAARQNPSPSDRPEEPEQKHIVHTIFGETATGDTASSRRSYVREARQYARGEYINMAEHVSKICRQSNTPITFTDDEADRLHHPHNDALVREIRVADNVIRRVLVDNGSSADIMFMDVFSRLKILGATLTPGRTPLYRFTGDYV</sequence>
<feature type="region of interest" description="Disordered" evidence="1">
    <location>
        <begin position="482"/>
        <end position="533"/>
    </location>
</feature>
<feature type="compositionally biased region" description="Polar residues" evidence="1">
    <location>
        <begin position="586"/>
        <end position="603"/>
    </location>
</feature>
<feature type="region of interest" description="Disordered" evidence="1">
    <location>
        <begin position="139"/>
        <end position="173"/>
    </location>
</feature>
<keyword evidence="3" id="KW-1185">Reference proteome</keyword>
<protein>
    <recommendedName>
        <fullName evidence="4">Retrotransposon gag domain-containing protein</fullName>
    </recommendedName>
</protein>
<feature type="compositionally biased region" description="Basic and acidic residues" evidence="1">
    <location>
        <begin position="496"/>
        <end position="524"/>
    </location>
</feature>
<feature type="region of interest" description="Disordered" evidence="1">
    <location>
        <begin position="551"/>
        <end position="612"/>
    </location>
</feature>
<feature type="region of interest" description="Disordered" evidence="1">
    <location>
        <begin position="201"/>
        <end position="236"/>
    </location>
</feature>
<gene>
    <name evidence="2" type="ORF">TIFTF001_038062</name>
</gene>
<comment type="caution">
    <text evidence="2">The sequence shown here is derived from an EMBL/GenBank/DDBJ whole genome shotgun (WGS) entry which is preliminary data.</text>
</comment>
<feature type="region of interest" description="Disordered" evidence="1">
    <location>
        <begin position="1"/>
        <end position="23"/>
    </location>
</feature>
<feature type="compositionally biased region" description="Basic and acidic residues" evidence="1">
    <location>
        <begin position="225"/>
        <end position="234"/>
    </location>
</feature>
<name>A0AA88EHX8_FICCA</name>